<dbReference type="InterPro" id="IPR003615">
    <property type="entry name" value="HNH_nuc"/>
</dbReference>
<dbReference type="EMBL" id="CP030073">
    <property type="protein sequence ID" value="AWW42531.1"/>
    <property type="molecule type" value="Genomic_DNA"/>
</dbReference>
<keyword evidence="1" id="KW-0540">Nuclease</keyword>
<proteinExistence type="predicted"/>
<protein>
    <submittedName>
        <fullName evidence="1">HNH endonuclease</fullName>
    </submittedName>
</protein>
<dbReference type="GO" id="GO:0004519">
    <property type="term" value="F:endonuclease activity"/>
    <property type="evidence" value="ECO:0007669"/>
    <property type="project" value="UniProtKB-KW"/>
</dbReference>
<reference evidence="1 2" key="1">
    <citation type="journal article" date="2019" name="Int. J. Syst. Evol. Microbiol.">
        <title>Streptomyces cadmiisoli sp. nov., a novel actinomycete isolated from cadmium-contaminated soil.</title>
        <authorList>
            <person name="Li K."/>
            <person name="Tang X."/>
            <person name="Zhao J."/>
            <person name="Guo Y."/>
            <person name="Tang Y."/>
            <person name="Gao J."/>
        </authorList>
    </citation>
    <scope>NUCLEOTIDE SEQUENCE [LARGE SCALE GENOMIC DNA]</scope>
    <source>
        <strain evidence="1 2">ZFG47</strain>
    </source>
</reference>
<name>A0A2Z4JBM3_9ACTN</name>
<sequence>MPEPLRPAASEVDHQDGLGLLGPRAFDWDNLQSLTKVHHSRKTAGESFGR</sequence>
<keyword evidence="2" id="KW-1185">Reference proteome</keyword>
<keyword evidence="1" id="KW-0255">Endonuclease</keyword>
<keyword evidence="1" id="KW-0378">Hydrolase</keyword>
<organism evidence="1 2">
    <name type="scientific">Streptomyces cadmiisoli</name>
    <dbReference type="NCBI Taxonomy" id="2184053"/>
    <lineage>
        <taxon>Bacteria</taxon>
        <taxon>Bacillati</taxon>
        <taxon>Actinomycetota</taxon>
        <taxon>Actinomycetes</taxon>
        <taxon>Kitasatosporales</taxon>
        <taxon>Streptomycetaceae</taxon>
        <taxon>Streptomyces</taxon>
        <taxon>Streptomyces aurantiacus group</taxon>
    </lineage>
</organism>
<dbReference type="KEGG" id="scad:DN051_18490"/>
<gene>
    <name evidence="1" type="ORF">DN051_18490</name>
</gene>
<dbReference type="AlphaFoldDB" id="A0A2Z4JBM3"/>
<evidence type="ECO:0000313" key="2">
    <source>
        <dbReference type="Proteomes" id="UP000249616"/>
    </source>
</evidence>
<dbReference type="Proteomes" id="UP000249616">
    <property type="component" value="Chromosome"/>
</dbReference>
<dbReference type="CDD" id="cd00085">
    <property type="entry name" value="HNHc"/>
    <property type="match status" value="1"/>
</dbReference>
<evidence type="ECO:0000313" key="1">
    <source>
        <dbReference type="EMBL" id="AWW42531.1"/>
    </source>
</evidence>
<accession>A0A2Z4JBM3</accession>